<name>A0AAE1AY82_9GAST</name>
<reference evidence="1" key="1">
    <citation type="journal article" date="2023" name="G3 (Bethesda)">
        <title>A reference genome for the long-term kleptoplast-retaining sea slug Elysia crispata morphotype clarki.</title>
        <authorList>
            <person name="Eastman K.E."/>
            <person name="Pendleton A.L."/>
            <person name="Shaikh M.A."/>
            <person name="Suttiyut T."/>
            <person name="Ogas R."/>
            <person name="Tomko P."/>
            <person name="Gavelis G."/>
            <person name="Widhalm J.R."/>
            <person name="Wisecaver J.H."/>
        </authorList>
    </citation>
    <scope>NUCLEOTIDE SEQUENCE</scope>
    <source>
        <strain evidence="1">ECLA1</strain>
    </source>
</reference>
<dbReference type="Proteomes" id="UP001283361">
    <property type="component" value="Unassembled WGS sequence"/>
</dbReference>
<sequence>MGVGRCEPYSKPEVVLEEIFRSRYQEHYFVPGLHVLQEEIGEALTLIVKKSRVSLQRNVKPRGLHARMIVKKSRVSLQRNVKPRGLHARMIVKKSRVSLQRNVKPRGLHARMIDSWSVPAGYLVGLDET</sequence>
<proteinExistence type="predicted"/>
<evidence type="ECO:0000313" key="1">
    <source>
        <dbReference type="EMBL" id="KAK3796098.1"/>
    </source>
</evidence>
<organism evidence="1 2">
    <name type="scientific">Elysia crispata</name>
    <name type="common">lettuce slug</name>
    <dbReference type="NCBI Taxonomy" id="231223"/>
    <lineage>
        <taxon>Eukaryota</taxon>
        <taxon>Metazoa</taxon>
        <taxon>Spiralia</taxon>
        <taxon>Lophotrochozoa</taxon>
        <taxon>Mollusca</taxon>
        <taxon>Gastropoda</taxon>
        <taxon>Heterobranchia</taxon>
        <taxon>Euthyneura</taxon>
        <taxon>Panpulmonata</taxon>
        <taxon>Sacoglossa</taxon>
        <taxon>Placobranchoidea</taxon>
        <taxon>Plakobranchidae</taxon>
        <taxon>Elysia</taxon>
    </lineage>
</organism>
<gene>
    <name evidence="1" type="ORF">RRG08_047706</name>
</gene>
<evidence type="ECO:0000313" key="2">
    <source>
        <dbReference type="Proteomes" id="UP001283361"/>
    </source>
</evidence>
<dbReference type="EMBL" id="JAWDGP010000933">
    <property type="protein sequence ID" value="KAK3796098.1"/>
    <property type="molecule type" value="Genomic_DNA"/>
</dbReference>
<keyword evidence="2" id="KW-1185">Reference proteome</keyword>
<protein>
    <submittedName>
        <fullName evidence="1">Uncharacterized protein</fullName>
    </submittedName>
</protein>
<comment type="caution">
    <text evidence="1">The sequence shown here is derived from an EMBL/GenBank/DDBJ whole genome shotgun (WGS) entry which is preliminary data.</text>
</comment>
<accession>A0AAE1AY82</accession>
<dbReference type="AlphaFoldDB" id="A0AAE1AY82"/>